<feature type="compositionally biased region" description="Polar residues" evidence="1">
    <location>
        <begin position="1"/>
        <end position="11"/>
    </location>
</feature>
<proteinExistence type="predicted"/>
<evidence type="ECO:0000313" key="3">
    <source>
        <dbReference type="EMBL" id="KAJ7663018.1"/>
    </source>
</evidence>
<protein>
    <recommendedName>
        <fullName evidence="2">DUF6699 domain-containing protein</fullName>
    </recommendedName>
</protein>
<feature type="region of interest" description="Disordered" evidence="1">
    <location>
        <begin position="1"/>
        <end position="57"/>
    </location>
</feature>
<evidence type="ECO:0000313" key="4">
    <source>
        <dbReference type="Proteomes" id="UP001221757"/>
    </source>
</evidence>
<dbReference type="Pfam" id="PF20415">
    <property type="entry name" value="DUF6699"/>
    <property type="match status" value="1"/>
</dbReference>
<accession>A0AAD7CTR6</accession>
<dbReference type="AlphaFoldDB" id="A0AAD7CTR6"/>
<dbReference type="Proteomes" id="UP001221757">
    <property type="component" value="Unassembled WGS sequence"/>
</dbReference>
<name>A0AAD7CTR6_MYCRO</name>
<comment type="caution">
    <text evidence="3">The sequence shown here is derived from an EMBL/GenBank/DDBJ whole genome shotgun (WGS) entry which is preliminary data.</text>
</comment>
<evidence type="ECO:0000259" key="2">
    <source>
        <dbReference type="Pfam" id="PF20415"/>
    </source>
</evidence>
<gene>
    <name evidence="3" type="ORF">B0H17DRAFT_1257414</name>
</gene>
<organism evidence="3 4">
    <name type="scientific">Mycena rosella</name>
    <name type="common">Pink bonnet</name>
    <name type="synonym">Agaricus rosellus</name>
    <dbReference type="NCBI Taxonomy" id="1033263"/>
    <lineage>
        <taxon>Eukaryota</taxon>
        <taxon>Fungi</taxon>
        <taxon>Dikarya</taxon>
        <taxon>Basidiomycota</taxon>
        <taxon>Agaricomycotina</taxon>
        <taxon>Agaricomycetes</taxon>
        <taxon>Agaricomycetidae</taxon>
        <taxon>Agaricales</taxon>
        <taxon>Marasmiineae</taxon>
        <taxon>Mycenaceae</taxon>
        <taxon>Mycena</taxon>
    </lineage>
</organism>
<sequence>MSGNANLSPSYRSPRANAAALNQGDGTSPQGLADAANHEPSDERPRTPNGPLNAEATGFWPSTLGLHDTNIANFLFGQTVGGPEVFGPSETELAARIERVQATHAEANENGDGPPSRHRLCRWTTGHNAPAALATVPWPSWTAGIVPAPNQSAQNPVVIPRNRTVHLPFIPAHKWGTLYGPQRPASRASRRPIMTAMAPPQFFMPMHQPQMNPLNPDLSGPMNWRIFLPPGTARMSRRSTGPILQAPATSPPCFNVAITFENPSLMHWAQHWGPIRVPVHSRTINVGDVLDAIYSYASQPLTQVDLPFVAAQDRKKIEEGRVLRQMHGYPNVRQIPLRSDVFNNSVVFGGLRLLSMSGQGAYLALRLFPDW</sequence>
<keyword evidence="4" id="KW-1185">Reference proteome</keyword>
<feature type="domain" description="DUF6699" evidence="2">
    <location>
        <begin position="223"/>
        <end position="351"/>
    </location>
</feature>
<evidence type="ECO:0000256" key="1">
    <source>
        <dbReference type="SAM" id="MobiDB-lite"/>
    </source>
</evidence>
<reference evidence="3" key="1">
    <citation type="submission" date="2023-03" db="EMBL/GenBank/DDBJ databases">
        <title>Massive genome expansion in bonnet fungi (Mycena s.s.) driven by repeated elements and novel gene families across ecological guilds.</title>
        <authorList>
            <consortium name="Lawrence Berkeley National Laboratory"/>
            <person name="Harder C.B."/>
            <person name="Miyauchi S."/>
            <person name="Viragh M."/>
            <person name="Kuo A."/>
            <person name="Thoen E."/>
            <person name="Andreopoulos B."/>
            <person name="Lu D."/>
            <person name="Skrede I."/>
            <person name="Drula E."/>
            <person name="Henrissat B."/>
            <person name="Morin E."/>
            <person name="Kohler A."/>
            <person name="Barry K."/>
            <person name="LaButti K."/>
            <person name="Morin E."/>
            <person name="Salamov A."/>
            <person name="Lipzen A."/>
            <person name="Mereny Z."/>
            <person name="Hegedus B."/>
            <person name="Baldrian P."/>
            <person name="Stursova M."/>
            <person name="Weitz H."/>
            <person name="Taylor A."/>
            <person name="Grigoriev I.V."/>
            <person name="Nagy L.G."/>
            <person name="Martin F."/>
            <person name="Kauserud H."/>
        </authorList>
    </citation>
    <scope>NUCLEOTIDE SEQUENCE</scope>
    <source>
        <strain evidence="3">CBHHK067</strain>
    </source>
</reference>
<dbReference type="EMBL" id="JARKIE010000235">
    <property type="protein sequence ID" value="KAJ7663018.1"/>
    <property type="molecule type" value="Genomic_DNA"/>
</dbReference>
<dbReference type="InterPro" id="IPR046522">
    <property type="entry name" value="DUF6699"/>
</dbReference>
<feature type="compositionally biased region" description="Basic and acidic residues" evidence="1">
    <location>
        <begin position="36"/>
        <end position="46"/>
    </location>
</feature>